<protein>
    <submittedName>
        <fullName evidence="2">Uncharacterized protein</fullName>
    </submittedName>
</protein>
<name>A0A1Y1WJ19_9FUNG</name>
<accession>A0A1Y1WJ19</accession>
<dbReference type="SUPFAM" id="SSF50494">
    <property type="entry name" value="Trypsin-like serine proteases"/>
    <property type="match status" value="1"/>
</dbReference>
<dbReference type="RefSeq" id="XP_040746668.1">
    <property type="nucleotide sequence ID" value="XM_040885344.1"/>
</dbReference>
<keyword evidence="1" id="KW-0732">Signal</keyword>
<dbReference type="OrthoDB" id="6380398at2759"/>
<feature type="chain" id="PRO_5013254310" evidence="1">
    <location>
        <begin position="23"/>
        <end position="141"/>
    </location>
</feature>
<gene>
    <name evidence="2" type="ORF">DL89DRAFT_255428</name>
</gene>
<feature type="signal peptide" evidence="1">
    <location>
        <begin position="1"/>
        <end position="22"/>
    </location>
</feature>
<reference evidence="2 3" key="1">
    <citation type="submission" date="2016-07" db="EMBL/GenBank/DDBJ databases">
        <title>Pervasive Adenine N6-methylation of Active Genes in Fungi.</title>
        <authorList>
            <consortium name="DOE Joint Genome Institute"/>
            <person name="Mondo S.J."/>
            <person name="Dannebaum R.O."/>
            <person name="Kuo R.C."/>
            <person name="Labutti K."/>
            <person name="Haridas S."/>
            <person name="Kuo A."/>
            <person name="Salamov A."/>
            <person name="Ahrendt S.R."/>
            <person name="Lipzen A."/>
            <person name="Sullivan W."/>
            <person name="Andreopoulos W.B."/>
            <person name="Clum A."/>
            <person name="Lindquist E."/>
            <person name="Daum C."/>
            <person name="Ramamoorthy G.K."/>
            <person name="Gryganskyi A."/>
            <person name="Culley D."/>
            <person name="Magnuson J.K."/>
            <person name="James T.Y."/>
            <person name="O'Malley M.A."/>
            <person name="Stajich J.E."/>
            <person name="Spatafora J.W."/>
            <person name="Visel A."/>
            <person name="Grigoriev I.V."/>
        </authorList>
    </citation>
    <scope>NUCLEOTIDE SEQUENCE [LARGE SCALE GENOMIC DNA]</scope>
    <source>
        <strain evidence="2 3">ATCC 12442</strain>
    </source>
</reference>
<dbReference type="EMBL" id="MCFD01000002">
    <property type="protein sequence ID" value="ORX73328.1"/>
    <property type="molecule type" value="Genomic_DNA"/>
</dbReference>
<dbReference type="Proteomes" id="UP000193922">
    <property type="component" value="Unassembled WGS sequence"/>
</dbReference>
<dbReference type="AlphaFoldDB" id="A0A1Y1WJ19"/>
<proteinExistence type="predicted"/>
<keyword evidence="3" id="KW-1185">Reference proteome</keyword>
<evidence type="ECO:0000256" key="1">
    <source>
        <dbReference type="SAM" id="SignalP"/>
    </source>
</evidence>
<evidence type="ECO:0000313" key="3">
    <source>
        <dbReference type="Proteomes" id="UP000193922"/>
    </source>
</evidence>
<comment type="caution">
    <text evidence="2">The sequence shown here is derived from an EMBL/GenBank/DDBJ whole genome shotgun (WGS) entry which is preliminary data.</text>
</comment>
<organism evidence="2 3">
    <name type="scientific">Linderina pennispora</name>
    <dbReference type="NCBI Taxonomy" id="61395"/>
    <lineage>
        <taxon>Eukaryota</taxon>
        <taxon>Fungi</taxon>
        <taxon>Fungi incertae sedis</taxon>
        <taxon>Zoopagomycota</taxon>
        <taxon>Kickxellomycotina</taxon>
        <taxon>Kickxellomycetes</taxon>
        <taxon>Kickxellales</taxon>
        <taxon>Kickxellaceae</taxon>
        <taxon>Linderina</taxon>
    </lineage>
</organism>
<evidence type="ECO:0000313" key="2">
    <source>
        <dbReference type="EMBL" id="ORX73328.1"/>
    </source>
</evidence>
<dbReference type="GeneID" id="63801992"/>
<dbReference type="InterPro" id="IPR009003">
    <property type="entry name" value="Peptidase_S1_PA"/>
</dbReference>
<sequence length="141" mass="15302">MVLLPLFSAITVLIHSVQLAMADSQGQTRVNTILKRANHADMDSVLGGVFVKNSTQTSCQLALLNSQPGFLAASCLDYIGNSVNNATKYGVYVSANAANKPLRFTTERISVHPRYAPISFASNIAITQYSISLQLGQRRAW</sequence>